<proteinExistence type="inferred from homology"/>
<dbReference type="EMBL" id="BMLF01000002">
    <property type="protein sequence ID" value="GGM01351.1"/>
    <property type="molecule type" value="Genomic_DNA"/>
</dbReference>
<feature type="domain" description="GHMP kinase N-terminal" evidence="11">
    <location>
        <begin position="57"/>
        <end position="105"/>
    </location>
</feature>
<evidence type="ECO:0000313" key="13">
    <source>
        <dbReference type="EMBL" id="GGM01351.1"/>
    </source>
</evidence>
<feature type="active site" evidence="10">
    <location>
        <position position="113"/>
    </location>
</feature>
<evidence type="ECO:0000256" key="2">
    <source>
        <dbReference type="ARBA" id="ARBA00012052"/>
    </source>
</evidence>
<keyword evidence="4 10" id="KW-0808">Transferase</keyword>
<evidence type="ECO:0000256" key="7">
    <source>
        <dbReference type="ARBA" id="ARBA00022840"/>
    </source>
</evidence>
<evidence type="ECO:0000313" key="14">
    <source>
        <dbReference type="Proteomes" id="UP000649829"/>
    </source>
</evidence>
<evidence type="ECO:0000256" key="8">
    <source>
        <dbReference type="ARBA" id="ARBA00023229"/>
    </source>
</evidence>
<dbReference type="Pfam" id="PF00288">
    <property type="entry name" value="GHMP_kinases_N"/>
    <property type="match status" value="1"/>
</dbReference>
<dbReference type="InterPro" id="IPR036554">
    <property type="entry name" value="GHMP_kinase_C_sf"/>
</dbReference>
<comment type="function">
    <text evidence="10">Catalyzes the phosphorylation of the position 2 hydroxy group of 4-diphosphocytidyl-2C-methyl-D-erythritol.</text>
</comment>
<organism evidence="13 14">
    <name type="scientific">Pseudooceanicola nanhaiensis</name>
    <dbReference type="NCBI Taxonomy" id="375761"/>
    <lineage>
        <taxon>Bacteria</taxon>
        <taxon>Pseudomonadati</taxon>
        <taxon>Pseudomonadota</taxon>
        <taxon>Alphaproteobacteria</taxon>
        <taxon>Rhodobacterales</taxon>
        <taxon>Paracoccaceae</taxon>
        <taxon>Pseudooceanicola</taxon>
    </lineage>
</organism>
<keyword evidence="6 10" id="KW-0418">Kinase</keyword>
<dbReference type="Gene3D" id="3.30.230.10">
    <property type="match status" value="1"/>
</dbReference>
<dbReference type="AlphaFoldDB" id="A0A917SW00"/>
<sequence length="260" mass="26637">MHVTGRRPDGYHLLDSLVVFADIGDRLKVALSPGAPSMTVTGPMAEGVPADGRNLCLRAAYLFGADAAIALEKHLPAEAGIGGGSSDAAAVLRALTALTGRPVPPGTEALGADVPVCLDAHATRMRGIGEVLAKVPALPPLNAVLVNPGVAVPTPEVFRRLATPDNAPMPELPALADPAALALWLGDTRNDLEAPAREVAPVIGEVLSALEAQPGCLLARMSGSGATCFGLYPDTDSAGKAAAALREAQPGWWIHPTILR</sequence>
<dbReference type="GO" id="GO:0016114">
    <property type="term" value="P:terpenoid biosynthetic process"/>
    <property type="evidence" value="ECO:0007669"/>
    <property type="project" value="InterPro"/>
</dbReference>
<feature type="binding site" evidence="10">
    <location>
        <begin position="76"/>
        <end position="86"/>
    </location>
    <ligand>
        <name>ATP</name>
        <dbReference type="ChEBI" id="CHEBI:30616"/>
    </ligand>
</feature>
<reference evidence="13" key="2">
    <citation type="submission" date="2020-09" db="EMBL/GenBank/DDBJ databases">
        <authorList>
            <person name="Sun Q."/>
            <person name="Zhou Y."/>
        </authorList>
    </citation>
    <scope>NUCLEOTIDE SEQUENCE</scope>
    <source>
        <strain evidence="13">CGMCC 1.6293</strain>
    </source>
</reference>
<comment type="caution">
    <text evidence="10">Lacks conserved residue(s) required for the propagation of feature annotation.</text>
</comment>
<dbReference type="Pfam" id="PF08544">
    <property type="entry name" value="GHMP_kinases_C"/>
    <property type="match status" value="1"/>
</dbReference>
<dbReference type="InterPro" id="IPR013750">
    <property type="entry name" value="GHMP_kinase_C_dom"/>
</dbReference>
<evidence type="ECO:0000256" key="6">
    <source>
        <dbReference type="ARBA" id="ARBA00022777"/>
    </source>
</evidence>
<dbReference type="GO" id="GO:0050515">
    <property type="term" value="F:4-(cytidine 5'-diphospho)-2-C-methyl-D-erythritol kinase activity"/>
    <property type="evidence" value="ECO:0007669"/>
    <property type="project" value="UniProtKB-UniRule"/>
</dbReference>
<dbReference type="InterPro" id="IPR006204">
    <property type="entry name" value="GHMP_kinase_N_dom"/>
</dbReference>
<comment type="caution">
    <text evidence="13">The sequence shown here is derived from an EMBL/GenBank/DDBJ whole genome shotgun (WGS) entry which is preliminary data.</text>
</comment>
<comment type="catalytic activity">
    <reaction evidence="10">
        <text>4-CDP-2-C-methyl-D-erythritol + ATP = 4-CDP-2-C-methyl-D-erythritol 2-phosphate + ADP + H(+)</text>
        <dbReference type="Rhea" id="RHEA:18437"/>
        <dbReference type="ChEBI" id="CHEBI:15378"/>
        <dbReference type="ChEBI" id="CHEBI:30616"/>
        <dbReference type="ChEBI" id="CHEBI:57823"/>
        <dbReference type="ChEBI" id="CHEBI:57919"/>
        <dbReference type="ChEBI" id="CHEBI:456216"/>
        <dbReference type="EC" id="2.7.1.148"/>
    </reaction>
</comment>
<dbReference type="EC" id="2.7.1.148" evidence="2 10"/>
<evidence type="ECO:0000256" key="5">
    <source>
        <dbReference type="ARBA" id="ARBA00022741"/>
    </source>
</evidence>
<dbReference type="NCBIfam" id="NF011202">
    <property type="entry name" value="PRK14608.1"/>
    <property type="match status" value="1"/>
</dbReference>
<accession>A0A917SW00</accession>
<reference evidence="13" key="1">
    <citation type="journal article" date="2014" name="Int. J. Syst. Evol. Microbiol.">
        <title>Complete genome sequence of Corynebacterium casei LMG S-19264T (=DSM 44701T), isolated from a smear-ripened cheese.</title>
        <authorList>
            <consortium name="US DOE Joint Genome Institute (JGI-PGF)"/>
            <person name="Walter F."/>
            <person name="Albersmeier A."/>
            <person name="Kalinowski J."/>
            <person name="Ruckert C."/>
        </authorList>
    </citation>
    <scope>NUCLEOTIDE SEQUENCE</scope>
    <source>
        <strain evidence="13">CGMCC 1.6293</strain>
    </source>
</reference>
<dbReference type="InterPro" id="IPR020568">
    <property type="entry name" value="Ribosomal_Su5_D2-typ_SF"/>
</dbReference>
<evidence type="ECO:0000256" key="1">
    <source>
        <dbReference type="ARBA" id="ARBA00009684"/>
    </source>
</evidence>
<evidence type="ECO:0000256" key="3">
    <source>
        <dbReference type="ARBA" id="ARBA00017473"/>
    </source>
</evidence>
<gene>
    <name evidence="10 13" type="primary">ispE</name>
    <name evidence="13" type="ORF">GCM10011534_23990</name>
</gene>
<dbReference type="Proteomes" id="UP000649829">
    <property type="component" value="Unassembled WGS sequence"/>
</dbReference>
<name>A0A917SW00_9RHOB</name>
<dbReference type="GO" id="GO:0019288">
    <property type="term" value="P:isopentenyl diphosphate biosynthetic process, methylerythritol 4-phosphate pathway"/>
    <property type="evidence" value="ECO:0007669"/>
    <property type="project" value="UniProtKB-UniRule"/>
</dbReference>
<keyword evidence="8 10" id="KW-0414">Isoprene biosynthesis</keyword>
<comment type="pathway">
    <text evidence="10">Isoprenoid biosynthesis; isopentenyl diphosphate biosynthesis via DXP pathway; isopentenyl diphosphate from 1-deoxy-D-xylulose 5-phosphate: step 3/6.</text>
</comment>
<dbReference type="Gene3D" id="3.30.70.890">
    <property type="entry name" value="GHMP kinase, C-terminal domain"/>
    <property type="match status" value="1"/>
</dbReference>
<dbReference type="InterPro" id="IPR004424">
    <property type="entry name" value="IspE"/>
</dbReference>
<dbReference type="HAMAP" id="MF_00061">
    <property type="entry name" value="IspE"/>
    <property type="match status" value="1"/>
</dbReference>
<dbReference type="PANTHER" id="PTHR43527:SF2">
    <property type="entry name" value="4-DIPHOSPHOCYTIDYL-2-C-METHYL-D-ERYTHRITOL KINASE, CHLOROPLASTIC"/>
    <property type="match status" value="1"/>
</dbReference>
<dbReference type="SUPFAM" id="SSF54211">
    <property type="entry name" value="Ribosomal protein S5 domain 2-like"/>
    <property type="match status" value="1"/>
</dbReference>
<evidence type="ECO:0000259" key="11">
    <source>
        <dbReference type="Pfam" id="PF00288"/>
    </source>
</evidence>
<feature type="domain" description="GHMP kinase C-terminal" evidence="12">
    <location>
        <begin position="183"/>
        <end position="248"/>
    </location>
</feature>
<protein>
    <recommendedName>
        <fullName evidence="3 10">4-diphosphocytidyl-2-C-methyl-D-erythritol kinase</fullName>
        <shortName evidence="10">CMK</shortName>
        <ecNumber evidence="2 10">2.7.1.148</ecNumber>
    </recommendedName>
    <alternativeName>
        <fullName evidence="9 10">4-(cytidine-5'-diphospho)-2-C-methyl-D-erythritol kinase</fullName>
    </alternativeName>
</protein>
<evidence type="ECO:0000256" key="10">
    <source>
        <dbReference type="HAMAP-Rule" id="MF_00061"/>
    </source>
</evidence>
<keyword evidence="14" id="KW-1185">Reference proteome</keyword>
<keyword evidence="7 10" id="KW-0067">ATP-binding</keyword>
<dbReference type="InterPro" id="IPR014721">
    <property type="entry name" value="Ribsml_uS5_D2-typ_fold_subgr"/>
</dbReference>
<keyword evidence="5 10" id="KW-0547">Nucleotide-binding</keyword>
<dbReference type="PIRSF" id="PIRSF010376">
    <property type="entry name" value="IspE"/>
    <property type="match status" value="1"/>
</dbReference>
<dbReference type="PANTHER" id="PTHR43527">
    <property type="entry name" value="4-DIPHOSPHOCYTIDYL-2-C-METHYL-D-ERYTHRITOL KINASE, CHLOROPLASTIC"/>
    <property type="match status" value="1"/>
</dbReference>
<comment type="similarity">
    <text evidence="1 10">Belongs to the GHMP kinase family. IspE subfamily.</text>
</comment>
<dbReference type="SUPFAM" id="SSF55060">
    <property type="entry name" value="GHMP Kinase, C-terminal domain"/>
    <property type="match status" value="1"/>
</dbReference>
<evidence type="ECO:0000256" key="9">
    <source>
        <dbReference type="ARBA" id="ARBA00032554"/>
    </source>
</evidence>
<dbReference type="GO" id="GO:0005524">
    <property type="term" value="F:ATP binding"/>
    <property type="evidence" value="ECO:0007669"/>
    <property type="project" value="UniProtKB-UniRule"/>
</dbReference>
<evidence type="ECO:0000259" key="12">
    <source>
        <dbReference type="Pfam" id="PF08544"/>
    </source>
</evidence>
<evidence type="ECO:0000256" key="4">
    <source>
        <dbReference type="ARBA" id="ARBA00022679"/>
    </source>
</evidence>